<dbReference type="EMBL" id="CP027806">
    <property type="protein sequence ID" value="AXJ01410.1"/>
    <property type="molecule type" value="Genomic_DNA"/>
</dbReference>
<comment type="catalytic activity">
    <reaction evidence="5 6">
        <text>5-amino-1-(5-phospho-beta-D-ribosyl)imidazole + hydrogencarbonate + ATP = 5-carboxyamino-1-(5-phospho-D-ribosyl)imidazole + ADP + phosphate + 2 H(+)</text>
        <dbReference type="Rhea" id="RHEA:19317"/>
        <dbReference type="ChEBI" id="CHEBI:15378"/>
        <dbReference type="ChEBI" id="CHEBI:17544"/>
        <dbReference type="ChEBI" id="CHEBI:30616"/>
        <dbReference type="ChEBI" id="CHEBI:43474"/>
        <dbReference type="ChEBI" id="CHEBI:58730"/>
        <dbReference type="ChEBI" id="CHEBI:137981"/>
        <dbReference type="ChEBI" id="CHEBI:456216"/>
        <dbReference type="EC" id="6.3.4.18"/>
    </reaction>
</comment>
<dbReference type="OrthoDB" id="9804625at2"/>
<comment type="subunit">
    <text evidence="5 6">Homodimer.</text>
</comment>
<dbReference type="GO" id="GO:0004638">
    <property type="term" value="F:phosphoribosylaminoimidazole carboxylase activity"/>
    <property type="evidence" value="ECO:0007669"/>
    <property type="project" value="InterPro"/>
</dbReference>
<dbReference type="SUPFAM" id="SSF51246">
    <property type="entry name" value="Rudiment single hybrid motif"/>
    <property type="match status" value="1"/>
</dbReference>
<comment type="function">
    <text evidence="6">Catalyzes the ATP-dependent conversion of 5-aminoimidazole ribonucleotide (AIR) and HCO(3)- to N5-carboxyaminoimidazole ribonucleotide (N5-CAIR).</text>
</comment>
<dbReference type="Pfam" id="PF02222">
    <property type="entry name" value="ATP-grasp"/>
    <property type="match status" value="1"/>
</dbReference>
<keyword evidence="1 5" id="KW-0436">Ligase</keyword>
<evidence type="ECO:0000256" key="1">
    <source>
        <dbReference type="ARBA" id="ARBA00022598"/>
    </source>
</evidence>
<evidence type="ECO:0000256" key="2">
    <source>
        <dbReference type="ARBA" id="ARBA00022741"/>
    </source>
</evidence>
<feature type="binding site" evidence="5">
    <location>
        <begin position="274"/>
        <end position="275"/>
    </location>
    <ligand>
        <name>ATP</name>
        <dbReference type="ChEBI" id="CHEBI:30616"/>
    </ligand>
</feature>
<feature type="binding site" evidence="5">
    <location>
        <position position="152"/>
    </location>
    <ligand>
        <name>ATP</name>
        <dbReference type="ChEBI" id="CHEBI:30616"/>
    </ligand>
</feature>
<dbReference type="Gene3D" id="3.30.470.20">
    <property type="entry name" value="ATP-grasp fold, B domain"/>
    <property type="match status" value="1"/>
</dbReference>
<comment type="function">
    <text evidence="5">Catalyzes the ATP-dependent conversion of 5-aminoimidazole ribonucleotide (AIR) and HCO(3)(-) to N5-carboxyaminoimidazole ribonucleotide (N5-CAIR).</text>
</comment>
<dbReference type="FunFam" id="3.30.1490.20:FF:000015">
    <property type="entry name" value="N5-carboxyaminoimidazole ribonucleotide synthase"/>
    <property type="match status" value="1"/>
</dbReference>
<reference evidence="8 9" key="1">
    <citation type="submission" date="2018-03" db="EMBL/GenBank/DDBJ databases">
        <title>Phenotypic and genomic properties of Cyclonatronum proteinivorum gen. nov., sp. nov., a haloalkaliphilic bacteroidete from soda lakes possessing Na+-translocating rhodopsin.</title>
        <authorList>
            <person name="Toshchakov S.V."/>
            <person name="Korzhenkov A."/>
            <person name="Samarov N.I."/>
            <person name="Kublanov I.V."/>
            <person name="Muntyan M.S."/>
            <person name="Sorokin D.Y."/>
        </authorList>
    </citation>
    <scope>NUCLEOTIDE SEQUENCE [LARGE SCALE GENOMIC DNA]</scope>
    <source>
        <strain evidence="8 9">Omega</strain>
    </source>
</reference>
<proteinExistence type="inferred from homology"/>
<dbReference type="GO" id="GO:0046872">
    <property type="term" value="F:metal ion binding"/>
    <property type="evidence" value="ECO:0007669"/>
    <property type="project" value="InterPro"/>
</dbReference>
<evidence type="ECO:0000313" key="9">
    <source>
        <dbReference type="Proteomes" id="UP000254808"/>
    </source>
</evidence>
<dbReference type="InterPro" id="IPR054350">
    <property type="entry name" value="PurT/PurK_preATP-grasp"/>
</dbReference>
<dbReference type="GO" id="GO:0006189">
    <property type="term" value="P:'de novo' IMP biosynthetic process"/>
    <property type="evidence" value="ECO:0007669"/>
    <property type="project" value="UniProtKB-UniRule"/>
</dbReference>
<keyword evidence="4 5" id="KW-0067">ATP-binding</keyword>
<gene>
    <name evidence="5 6" type="primary">purK</name>
    <name evidence="8" type="ORF">CYPRO_2162</name>
</gene>
<protein>
    <recommendedName>
        <fullName evidence="5 6">N5-carboxyaminoimidazole ribonucleotide synthase</fullName>
        <shortName evidence="5 6">N5-CAIR synthase</shortName>
        <ecNumber evidence="5 6">6.3.4.18</ecNumber>
    </recommendedName>
    <alternativeName>
        <fullName evidence="5 6">5-(carboxyamino)imidazole ribonucleotide synthetase</fullName>
    </alternativeName>
</protein>
<dbReference type="Gene3D" id="3.30.1490.20">
    <property type="entry name" value="ATP-grasp fold, A domain"/>
    <property type="match status" value="1"/>
</dbReference>
<comment type="pathway">
    <text evidence="5 6">Purine metabolism; IMP biosynthesis via de novo pathway; 5-amino-1-(5-phospho-D-ribosyl)imidazole-4-carboxylate from 5-amino-1-(5-phospho-D-ribosyl)imidazole (N5-CAIR route): step 1/2.</text>
</comment>
<dbReference type="NCBIfam" id="TIGR01161">
    <property type="entry name" value="purK"/>
    <property type="match status" value="1"/>
</dbReference>
<dbReference type="SUPFAM" id="SSF52440">
    <property type="entry name" value="PreATP-grasp domain"/>
    <property type="match status" value="1"/>
</dbReference>
<dbReference type="PANTHER" id="PTHR11609:SF5">
    <property type="entry name" value="PHOSPHORIBOSYLAMINOIMIDAZOLE CARBOXYLASE"/>
    <property type="match status" value="1"/>
</dbReference>
<dbReference type="UniPathway" id="UPA00074">
    <property type="reaction ID" value="UER00942"/>
</dbReference>
<feature type="binding site" evidence="5">
    <location>
        <position position="198"/>
    </location>
    <ligand>
        <name>ATP</name>
        <dbReference type="ChEBI" id="CHEBI:30616"/>
    </ligand>
</feature>
<accession>A0A345ULQ8</accession>
<dbReference type="InterPro" id="IPR040686">
    <property type="entry name" value="PurK_C"/>
</dbReference>
<keyword evidence="3 5" id="KW-0658">Purine biosynthesis</keyword>
<feature type="binding site" evidence="5">
    <location>
        <position position="112"/>
    </location>
    <ligand>
        <name>ATP</name>
        <dbReference type="ChEBI" id="CHEBI:30616"/>
    </ligand>
</feature>
<dbReference type="GO" id="GO:0005829">
    <property type="term" value="C:cytosol"/>
    <property type="evidence" value="ECO:0007669"/>
    <property type="project" value="TreeGrafter"/>
</dbReference>
<dbReference type="InterPro" id="IPR011054">
    <property type="entry name" value="Rudment_hybrid_motif"/>
</dbReference>
<evidence type="ECO:0000259" key="7">
    <source>
        <dbReference type="PROSITE" id="PS50975"/>
    </source>
</evidence>
<dbReference type="GO" id="GO:0034028">
    <property type="term" value="F:5-(carboxyamino)imidazole ribonucleotide synthase activity"/>
    <property type="evidence" value="ECO:0007669"/>
    <property type="project" value="UniProtKB-UniRule"/>
</dbReference>
<feature type="binding site" evidence="5">
    <location>
        <begin position="190"/>
        <end position="193"/>
    </location>
    <ligand>
        <name>ATP</name>
        <dbReference type="ChEBI" id="CHEBI:30616"/>
    </ligand>
</feature>
<sequence length="387" mass="42278">MNKRFGLPPGFRLGIIGGGQLARMSAYEAFRLGIHTGAVCSTSGKDPMEQVTPVIFRGDVSDYDTLMKLAEWADVITLENEFLDGEVLERVQRDSGKPVYPSPKSFKLIESKRLEKETFRDAGIPVADFVVVESVAALQKTGARLGWPFILKSSKGGYDGYGNAVVSNQAEAEAAFRKFGGESGREVIAEEMVDFTKELAVMVARNAHGMVSYPCCETIQHHHICAKVLAPAPISRSLRDECVSLAEKAIQAIDGIGLFGFEFFLTKDNELLLNESAPRPHNSGHFSMEACSVSQFETHVRAVCGLPLAKPVMRYPAAVMINLLGKFNGPAELTLPDSESAHEEVHLHVYGKAESRLGRKMGHITVLGNNLENTLVTADRIEQATIL</sequence>
<dbReference type="GO" id="GO:0005524">
    <property type="term" value="F:ATP binding"/>
    <property type="evidence" value="ECO:0007669"/>
    <property type="project" value="UniProtKB-UniRule"/>
</dbReference>
<dbReference type="PROSITE" id="PS50975">
    <property type="entry name" value="ATP_GRASP"/>
    <property type="match status" value="1"/>
</dbReference>
<dbReference type="Pfam" id="PF17769">
    <property type="entry name" value="PurK_C"/>
    <property type="match status" value="1"/>
</dbReference>
<evidence type="ECO:0000256" key="5">
    <source>
        <dbReference type="HAMAP-Rule" id="MF_01928"/>
    </source>
</evidence>
<evidence type="ECO:0000256" key="4">
    <source>
        <dbReference type="ARBA" id="ARBA00022840"/>
    </source>
</evidence>
<comment type="caution">
    <text evidence="5">Lacks conserved residue(s) required for the propagation of feature annotation.</text>
</comment>
<dbReference type="NCBIfam" id="NF004679">
    <property type="entry name" value="PRK06019.1-5"/>
    <property type="match status" value="1"/>
</dbReference>
<comment type="similarity">
    <text evidence="5 6">Belongs to the PurK/PurT family.</text>
</comment>
<feature type="domain" description="ATP-grasp" evidence="7">
    <location>
        <begin position="116"/>
        <end position="304"/>
    </location>
</feature>
<dbReference type="KEGG" id="cprv:CYPRO_2162"/>
<organism evidence="8 9">
    <name type="scientific">Cyclonatronum proteinivorum</name>
    <dbReference type="NCBI Taxonomy" id="1457365"/>
    <lineage>
        <taxon>Bacteria</taxon>
        <taxon>Pseudomonadati</taxon>
        <taxon>Balneolota</taxon>
        <taxon>Balneolia</taxon>
        <taxon>Balneolales</taxon>
        <taxon>Cyclonatronaceae</taxon>
        <taxon>Cyclonatronum</taxon>
    </lineage>
</organism>
<dbReference type="SUPFAM" id="SSF56059">
    <property type="entry name" value="Glutathione synthetase ATP-binding domain-like"/>
    <property type="match status" value="1"/>
</dbReference>
<dbReference type="RefSeq" id="WP_114984603.1">
    <property type="nucleotide sequence ID" value="NZ_CP027806.1"/>
</dbReference>
<evidence type="ECO:0000256" key="6">
    <source>
        <dbReference type="RuleBase" id="RU361200"/>
    </source>
</evidence>
<dbReference type="InterPro" id="IPR016185">
    <property type="entry name" value="PreATP-grasp_dom_sf"/>
</dbReference>
<dbReference type="InterPro" id="IPR013815">
    <property type="entry name" value="ATP_grasp_subdomain_1"/>
</dbReference>
<dbReference type="EC" id="6.3.4.18" evidence="5 6"/>
<name>A0A345ULQ8_9BACT</name>
<dbReference type="HAMAP" id="MF_01928">
    <property type="entry name" value="PurK"/>
    <property type="match status" value="1"/>
</dbReference>
<dbReference type="Pfam" id="PF22660">
    <property type="entry name" value="RS_preATP-grasp-like"/>
    <property type="match status" value="1"/>
</dbReference>
<keyword evidence="2 5" id="KW-0547">Nucleotide-binding</keyword>
<keyword evidence="9" id="KW-1185">Reference proteome</keyword>
<dbReference type="Gene3D" id="3.40.50.20">
    <property type="match status" value="1"/>
</dbReference>
<dbReference type="Proteomes" id="UP000254808">
    <property type="component" value="Chromosome"/>
</dbReference>
<dbReference type="InterPro" id="IPR003135">
    <property type="entry name" value="ATP-grasp_carboxylate-amine"/>
</dbReference>
<dbReference type="AlphaFoldDB" id="A0A345ULQ8"/>
<evidence type="ECO:0000313" key="8">
    <source>
        <dbReference type="EMBL" id="AXJ01410.1"/>
    </source>
</evidence>
<dbReference type="PANTHER" id="PTHR11609">
    <property type="entry name" value="PURINE BIOSYNTHESIS PROTEIN 6/7, PUR6/7"/>
    <property type="match status" value="1"/>
</dbReference>
<evidence type="ECO:0000256" key="3">
    <source>
        <dbReference type="ARBA" id="ARBA00022755"/>
    </source>
</evidence>
<dbReference type="InterPro" id="IPR011761">
    <property type="entry name" value="ATP-grasp"/>
</dbReference>
<dbReference type="InterPro" id="IPR005875">
    <property type="entry name" value="PurK"/>
</dbReference>